<organism evidence="4 5">
    <name type="scientific">Novacetimonas maltaceti</name>
    <dbReference type="NCBI Taxonomy" id="1203393"/>
    <lineage>
        <taxon>Bacteria</taxon>
        <taxon>Pseudomonadati</taxon>
        <taxon>Pseudomonadota</taxon>
        <taxon>Alphaproteobacteria</taxon>
        <taxon>Acetobacterales</taxon>
        <taxon>Acetobacteraceae</taxon>
        <taxon>Novacetimonas</taxon>
    </lineage>
</organism>
<accession>A0A2S3VY62</accession>
<dbReference type="CDD" id="cd03801">
    <property type="entry name" value="GT4_PimA-like"/>
    <property type="match status" value="1"/>
</dbReference>
<dbReference type="Pfam" id="PF00534">
    <property type="entry name" value="Glycos_transf_1"/>
    <property type="match status" value="1"/>
</dbReference>
<comment type="caution">
    <text evidence="4">The sequence shown here is derived from an EMBL/GenBank/DDBJ whole genome shotgun (WGS) entry which is preliminary data.</text>
</comment>
<protein>
    <recommendedName>
        <fullName evidence="3">Glycosyl transferase family 1 domain-containing protein</fullName>
    </recommendedName>
</protein>
<reference evidence="4 5" key="1">
    <citation type="submission" date="2018-01" db="EMBL/GenBank/DDBJ databases">
        <title>Draft Genome Sequence of Komagataeibacter maltaceti LMG 1529, a Vinegar Producing Acetic Acid Bacterium Isolated from Malt Vinegar Brewery Acetifiers.</title>
        <authorList>
            <person name="Zhang Q."/>
            <person name="Hollensteiner J."/>
            <person name="Poehlein A."/>
            <person name="Daniel R."/>
        </authorList>
    </citation>
    <scope>NUCLEOTIDE SEQUENCE [LARGE SCALE GENOMIC DNA]</scope>
    <source>
        <strain evidence="4 5">LMG 1529</strain>
    </source>
</reference>
<gene>
    <name evidence="4" type="ORF">KMAL_28360</name>
</gene>
<evidence type="ECO:0000256" key="2">
    <source>
        <dbReference type="ARBA" id="ARBA00022679"/>
    </source>
</evidence>
<evidence type="ECO:0000313" key="5">
    <source>
        <dbReference type="Proteomes" id="UP000237344"/>
    </source>
</evidence>
<name>A0A2S3VY62_9PROT</name>
<keyword evidence="5" id="KW-1185">Reference proteome</keyword>
<sequence>MAQRPVRGHSLIHGSGTVRPMRVVTVLPRREGYSPDAVGAIGLQVTAMAGPDDVVVGMPITGAPLPGGRFVPAVVGWWPPGTTLWRYARAVGRAIRRDTPAPDLIEVHNRPDMALFLARRFPRIPILLVLHNDPQGMRFARTPAARQALLGRVHVAAVSHWLRDRFLDGLPDNCGARVAFSPNGTAIPATCTPPAARERVVMFAGRVVADKGADLFVQAWAAIRAAHPGWRAVMYGADRFFAHAPQTPFIAALRPQAQAAGVEMMGYRPHADVLTAMGRAAIVVMPGRWPEPFGLSALEAMAAGAALVSAPYGALARVVGDGGLLVPPMPVEGLAAALSGLMAAPEERAALSARGRAQARCFDLPQARAIRHRVRAACVGA</sequence>
<dbReference type="GO" id="GO:0016757">
    <property type="term" value="F:glycosyltransferase activity"/>
    <property type="evidence" value="ECO:0007669"/>
    <property type="project" value="UniProtKB-KW"/>
</dbReference>
<dbReference type="InterPro" id="IPR001296">
    <property type="entry name" value="Glyco_trans_1"/>
</dbReference>
<dbReference type="PANTHER" id="PTHR12526:SF510">
    <property type="entry name" value="D-INOSITOL 3-PHOSPHATE GLYCOSYLTRANSFERASE"/>
    <property type="match status" value="1"/>
</dbReference>
<dbReference type="EMBL" id="POTC01000061">
    <property type="protein sequence ID" value="POF61545.1"/>
    <property type="molecule type" value="Genomic_DNA"/>
</dbReference>
<feature type="domain" description="Glycosyl transferase family 1" evidence="3">
    <location>
        <begin position="197"/>
        <end position="357"/>
    </location>
</feature>
<evidence type="ECO:0000259" key="3">
    <source>
        <dbReference type="Pfam" id="PF00534"/>
    </source>
</evidence>
<dbReference type="Gene3D" id="3.40.50.2000">
    <property type="entry name" value="Glycogen Phosphorylase B"/>
    <property type="match status" value="2"/>
</dbReference>
<dbReference type="AlphaFoldDB" id="A0A2S3VY62"/>
<keyword evidence="2" id="KW-0808">Transferase</keyword>
<dbReference type="Proteomes" id="UP000237344">
    <property type="component" value="Unassembled WGS sequence"/>
</dbReference>
<proteinExistence type="predicted"/>
<evidence type="ECO:0000256" key="1">
    <source>
        <dbReference type="ARBA" id="ARBA00022676"/>
    </source>
</evidence>
<evidence type="ECO:0000313" key="4">
    <source>
        <dbReference type="EMBL" id="POF61545.1"/>
    </source>
</evidence>
<dbReference type="SUPFAM" id="SSF53756">
    <property type="entry name" value="UDP-Glycosyltransferase/glycogen phosphorylase"/>
    <property type="match status" value="1"/>
</dbReference>
<keyword evidence="1" id="KW-0328">Glycosyltransferase</keyword>
<dbReference type="PANTHER" id="PTHR12526">
    <property type="entry name" value="GLYCOSYLTRANSFERASE"/>
    <property type="match status" value="1"/>
</dbReference>